<name>A0A2C5XZS1_9HYPO</name>
<dbReference type="OrthoDB" id="5388486at2759"/>
<feature type="region of interest" description="Disordered" evidence="1">
    <location>
        <begin position="1"/>
        <end position="30"/>
    </location>
</feature>
<dbReference type="GO" id="GO:0003700">
    <property type="term" value="F:DNA-binding transcription factor activity"/>
    <property type="evidence" value="ECO:0007669"/>
    <property type="project" value="InterPro"/>
</dbReference>
<reference evidence="2 3" key="1">
    <citation type="submission" date="2017-06" db="EMBL/GenBank/DDBJ databases">
        <title>Ant-infecting Ophiocordyceps genomes reveal a high diversity of potential behavioral manipulation genes and a possible major role for enterotoxins.</title>
        <authorList>
            <person name="De Bekker C."/>
            <person name="Evans H.C."/>
            <person name="Brachmann A."/>
            <person name="Hughes D.P."/>
        </authorList>
    </citation>
    <scope>NUCLEOTIDE SEQUENCE [LARGE SCALE GENOMIC DNA]</scope>
    <source>
        <strain evidence="2 3">1348a</strain>
    </source>
</reference>
<evidence type="ECO:0000313" key="2">
    <source>
        <dbReference type="EMBL" id="PHH60121.1"/>
    </source>
</evidence>
<dbReference type="InterPro" id="IPR039970">
    <property type="entry name" value="TF_Grauzone"/>
</dbReference>
<dbReference type="EMBL" id="NJEU01001833">
    <property type="protein sequence ID" value="PHH60121.1"/>
    <property type="molecule type" value="Genomic_DNA"/>
</dbReference>
<gene>
    <name evidence="2" type="ORF">CDD82_2350</name>
</gene>
<comment type="caution">
    <text evidence="2">The sequence shown here is derived from an EMBL/GenBank/DDBJ whole genome shotgun (WGS) entry which is preliminary data.</text>
</comment>
<evidence type="ECO:0000256" key="1">
    <source>
        <dbReference type="SAM" id="MobiDB-lite"/>
    </source>
</evidence>
<evidence type="ECO:0008006" key="4">
    <source>
        <dbReference type="Google" id="ProtNLM"/>
    </source>
</evidence>
<proteinExistence type="predicted"/>
<sequence>MKSYSSQSVGRKPDVSPARGAVRASYPTPVPEDASLGLGDYYQTCVSYSVPRHSPDSVQLAPQLLSPGNTATYSPSMASEEMPSPPMHHVAPAYGLMNSQGAFAGQPYDMGPQNSSQYTVSSLQQGLNSINGFASGFMPTDGVFSDASPLMAAYSFGGADGLEQSFLASQRGIQIPRTALKRADGPRVDSQTPSDDRHDKNAFPCLYQFAGCHSSFPGKNEWKRHVNTIHVRDESWICTKGDCLLVDIVSHHEPRLCSTGYPQRGRVFNRKDLYLSHLNRAHPQMLPGRPSPATRRWQSAVPERLADEAFCRRVSLPSEMLCPFGTCSEAFHGTMAWDDFLEHVADHQKRALARPSTAMHVGEQSLLMQWSMAAGFLVHVPPAAWELHDAVKHNERAVNRKKTAGAKRTYDEEADWGLGRGR</sequence>
<dbReference type="Proteomes" id="UP000224854">
    <property type="component" value="Unassembled WGS sequence"/>
</dbReference>
<protein>
    <recommendedName>
        <fullName evidence="4">C2H2-type domain-containing protein</fullName>
    </recommendedName>
</protein>
<dbReference type="PANTHER" id="PTHR23225">
    <property type="entry name" value="ZINC FINGER PROTEIN"/>
    <property type="match status" value="1"/>
</dbReference>
<dbReference type="PANTHER" id="PTHR23225:SF2">
    <property type="entry name" value="AT09679P-RELATED"/>
    <property type="match status" value="1"/>
</dbReference>
<organism evidence="2 3">
    <name type="scientific">Ophiocordyceps australis</name>
    <dbReference type="NCBI Taxonomy" id="1399860"/>
    <lineage>
        <taxon>Eukaryota</taxon>
        <taxon>Fungi</taxon>
        <taxon>Dikarya</taxon>
        <taxon>Ascomycota</taxon>
        <taxon>Pezizomycotina</taxon>
        <taxon>Sordariomycetes</taxon>
        <taxon>Hypocreomycetidae</taxon>
        <taxon>Hypocreales</taxon>
        <taxon>Ophiocordycipitaceae</taxon>
        <taxon>Ophiocordyceps</taxon>
    </lineage>
</organism>
<dbReference type="AlphaFoldDB" id="A0A2C5XZS1"/>
<keyword evidence="3" id="KW-1185">Reference proteome</keyword>
<evidence type="ECO:0000313" key="3">
    <source>
        <dbReference type="Proteomes" id="UP000224854"/>
    </source>
</evidence>
<accession>A0A2C5XZS1</accession>
<feature type="region of interest" description="Disordered" evidence="1">
    <location>
        <begin position="60"/>
        <end position="84"/>
    </location>
</feature>